<gene>
    <name evidence="2" type="ORF">O3P69_015731</name>
</gene>
<protein>
    <submittedName>
        <fullName evidence="2">Uncharacterized protein</fullName>
    </submittedName>
</protein>
<evidence type="ECO:0000256" key="1">
    <source>
        <dbReference type="SAM" id="MobiDB-lite"/>
    </source>
</evidence>
<name>A0AAW0T7N9_SCYPA</name>
<evidence type="ECO:0000313" key="2">
    <source>
        <dbReference type="EMBL" id="KAK8383459.1"/>
    </source>
</evidence>
<organism evidence="2 3">
    <name type="scientific">Scylla paramamosain</name>
    <name type="common">Mud crab</name>
    <dbReference type="NCBI Taxonomy" id="85552"/>
    <lineage>
        <taxon>Eukaryota</taxon>
        <taxon>Metazoa</taxon>
        <taxon>Ecdysozoa</taxon>
        <taxon>Arthropoda</taxon>
        <taxon>Crustacea</taxon>
        <taxon>Multicrustacea</taxon>
        <taxon>Malacostraca</taxon>
        <taxon>Eumalacostraca</taxon>
        <taxon>Eucarida</taxon>
        <taxon>Decapoda</taxon>
        <taxon>Pleocyemata</taxon>
        <taxon>Brachyura</taxon>
        <taxon>Eubrachyura</taxon>
        <taxon>Portunoidea</taxon>
        <taxon>Portunidae</taxon>
        <taxon>Portuninae</taxon>
        <taxon>Scylla</taxon>
    </lineage>
</organism>
<dbReference type="EMBL" id="JARAKH010000036">
    <property type="protein sequence ID" value="KAK8383459.1"/>
    <property type="molecule type" value="Genomic_DNA"/>
</dbReference>
<proteinExistence type="predicted"/>
<dbReference type="AlphaFoldDB" id="A0AAW0T7N9"/>
<evidence type="ECO:0000313" key="3">
    <source>
        <dbReference type="Proteomes" id="UP001487740"/>
    </source>
</evidence>
<dbReference type="Proteomes" id="UP001487740">
    <property type="component" value="Unassembled WGS sequence"/>
</dbReference>
<sequence>MTAAAAAAGRGLRGHVHARRCRRGSSRACLSKAISVIVWWFERLAAHSSCCSASSLPVLRARGPQYEDPLTLKAEGEDAAARGDDDGDDDEAATAAGRCLERAAAGRRGLRRVAGRPD</sequence>
<feature type="compositionally biased region" description="Basic and acidic residues" evidence="1">
    <location>
        <begin position="74"/>
        <end position="84"/>
    </location>
</feature>
<accession>A0AAW0T7N9</accession>
<keyword evidence="3" id="KW-1185">Reference proteome</keyword>
<feature type="region of interest" description="Disordered" evidence="1">
    <location>
        <begin position="69"/>
        <end position="93"/>
    </location>
</feature>
<comment type="caution">
    <text evidence="2">The sequence shown here is derived from an EMBL/GenBank/DDBJ whole genome shotgun (WGS) entry which is preliminary data.</text>
</comment>
<reference evidence="2 3" key="1">
    <citation type="submission" date="2023-03" db="EMBL/GenBank/DDBJ databases">
        <title>High-quality genome of Scylla paramamosain provides insights in environmental adaptation.</title>
        <authorList>
            <person name="Zhang L."/>
        </authorList>
    </citation>
    <scope>NUCLEOTIDE SEQUENCE [LARGE SCALE GENOMIC DNA]</scope>
    <source>
        <strain evidence="2">LZ_2023a</strain>
        <tissue evidence="2">Muscle</tissue>
    </source>
</reference>